<reference evidence="1 2" key="1">
    <citation type="journal article" date="2018" name="Sci. Data">
        <title>The draft genome sequence of cork oak.</title>
        <authorList>
            <person name="Ramos A.M."/>
            <person name="Usie A."/>
            <person name="Barbosa P."/>
            <person name="Barros P.M."/>
            <person name="Capote T."/>
            <person name="Chaves I."/>
            <person name="Simoes F."/>
            <person name="Abreu I."/>
            <person name="Carrasquinho I."/>
            <person name="Faro C."/>
            <person name="Guimaraes J.B."/>
            <person name="Mendonca D."/>
            <person name="Nobrega F."/>
            <person name="Rodrigues L."/>
            <person name="Saibo N.J.M."/>
            <person name="Varela M.C."/>
            <person name="Egas C."/>
            <person name="Matos J."/>
            <person name="Miguel C.M."/>
            <person name="Oliveira M.M."/>
            <person name="Ricardo C.P."/>
            <person name="Goncalves S."/>
        </authorList>
    </citation>
    <scope>NUCLEOTIDE SEQUENCE [LARGE SCALE GENOMIC DNA]</scope>
    <source>
        <strain evidence="2">cv. HL8</strain>
    </source>
</reference>
<name>A0AAW0LY29_QUESU</name>
<keyword evidence="2" id="KW-1185">Reference proteome</keyword>
<sequence length="131" mass="15268">MRGFKDVLDVCGLKDLAFNGFPFTWCDRRLGNQNTWIRLDKGVATIDWILRFPSSRIHHLDAFQSDHKPILLISDYEAKRFYQKGRPFHFEAMWLKDKTCEGVIKESWSGCPGLSPLRMVSMKLNTCQDNL</sequence>
<dbReference type="AlphaFoldDB" id="A0AAW0LY29"/>
<comment type="caution">
    <text evidence="1">The sequence shown here is derived from an EMBL/GenBank/DDBJ whole genome shotgun (WGS) entry which is preliminary data.</text>
</comment>
<dbReference type="PANTHER" id="PTHR33710">
    <property type="entry name" value="BNAC02G09200D PROTEIN"/>
    <property type="match status" value="1"/>
</dbReference>
<dbReference type="PANTHER" id="PTHR33710:SF71">
    <property type="entry name" value="ENDONUCLEASE_EXONUCLEASE_PHOSPHATASE DOMAIN-CONTAINING PROTEIN"/>
    <property type="match status" value="1"/>
</dbReference>
<evidence type="ECO:0000313" key="2">
    <source>
        <dbReference type="Proteomes" id="UP000237347"/>
    </source>
</evidence>
<organism evidence="1 2">
    <name type="scientific">Quercus suber</name>
    <name type="common">Cork oak</name>
    <dbReference type="NCBI Taxonomy" id="58331"/>
    <lineage>
        <taxon>Eukaryota</taxon>
        <taxon>Viridiplantae</taxon>
        <taxon>Streptophyta</taxon>
        <taxon>Embryophyta</taxon>
        <taxon>Tracheophyta</taxon>
        <taxon>Spermatophyta</taxon>
        <taxon>Magnoliopsida</taxon>
        <taxon>eudicotyledons</taxon>
        <taxon>Gunneridae</taxon>
        <taxon>Pentapetalae</taxon>
        <taxon>rosids</taxon>
        <taxon>fabids</taxon>
        <taxon>Fagales</taxon>
        <taxon>Fagaceae</taxon>
        <taxon>Quercus</taxon>
    </lineage>
</organism>
<dbReference type="SUPFAM" id="SSF56219">
    <property type="entry name" value="DNase I-like"/>
    <property type="match status" value="1"/>
</dbReference>
<dbReference type="InterPro" id="IPR036691">
    <property type="entry name" value="Endo/exonu/phosph_ase_sf"/>
</dbReference>
<dbReference type="Gene3D" id="3.60.10.10">
    <property type="entry name" value="Endonuclease/exonuclease/phosphatase"/>
    <property type="match status" value="1"/>
</dbReference>
<evidence type="ECO:0000313" key="1">
    <source>
        <dbReference type="EMBL" id="KAK7855499.1"/>
    </source>
</evidence>
<dbReference type="Proteomes" id="UP000237347">
    <property type="component" value="Unassembled WGS sequence"/>
</dbReference>
<protein>
    <submittedName>
        <fullName evidence="1">Uncharacterized protein</fullName>
    </submittedName>
</protein>
<proteinExistence type="predicted"/>
<dbReference type="EMBL" id="PKMF04000045">
    <property type="protein sequence ID" value="KAK7855499.1"/>
    <property type="molecule type" value="Genomic_DNA"/>
</dbReference>
<accession>A0AAW0LY29</accession>
<gene>
    <name evidence="1" type="ORF">CFP56_027830</name>
</gene>